<dbReference type="GO" id="GO:0004789">
    <property type="term" value="F:thiamine-phosphate diphosphorylase activity"/>
    <property type="evidence" value="ECO:0007669"/>
    <property type="project" value="UniProtKB-EC"/>
</dbReference>
<accession>A0A377PYW1</accession>
<gene>
    <name evidence="2" type="ORF">NCTC13156_00982</name>
</gene>
<feature type="domain" description="ThiD2" evidence="1">
    <location>
        <begin position="11"/>
        <end position="129"/>
    </location>
</feature>
<name>A0A377PYW1_9HELI</name>
<dbReference type="Proteomes" id="UP000255269">
    <property type="component" value="Unassembled WGS sequence"/>
</dbReference>
<sequence>MLNQIPDSTLRILDANLNRLREGIRVIEDILRYGFNHKDFALQLKNLRHRCKINNFESLLHSRDSQNDVLKPSTKQEQNRANLKSIVVANFKRAQESARVLEEILKLSEVSKSEEFKEIRYTLYILEKEILEKFSF</sequence>
<dbReference type="EMBL" id="UGJF01000001">
    <property type="protein sequence ID" value="STQ88148.1"/>
    <property type="molecule type" value="Genomic_DNA"/>
</dbReference>
<protein>
    <submittedName>
        <fullName evidence="2">Putative thiamine-phosphate pyrophosphorylase</fullName>
        <ecNumber evidence="2">2.5.1.3</ecNumber>
    </submittedName>
</protein>
<evidence type="ECO:0000313" key="3">
    <source>
        <dbReference type="Proteomes" id="UP000255269"/>
    </source>
</evidence>
<evidence type="ECO:0000259" key="1">
    <source>
        <dbReference type="Pfam" id="PF17792"/>
    </source>
</evidence>
<dbReference type="InterPro" id="IPR041397">
    <property type="entry name" value="ThiD2"/>
</dbReference>
<dbReference type="AlphaFoldDB" id="A0A377PYW1"/>
<evidence type="ECO:0000313" key="2">
    <source>
        <dbReference type="EMBL" id="STQ88148.1"/>
    </source>
</evidence>
<dbReference type="EC" id="2.5.1.3" evidence="2"/>
<dbReference type="Pfam" id="PF17792">
    <property type="entry name" value="ThiD2"/>
    <property type="match status" value="1"/>
</dbReference>
<organism evidence="2 3">
    <name type="scientific">Helicobacter pullorum</name>
    <dbReference type="NCBI Taxonomy" id="35818"/>
    <lineage>
        <taxon>Bacteria</taxon>
        <taxon>Pseudomonadati</taxon>
        <taxon>Campylobacterota</taxon>
        <taxon>Epsilonproteobacteria</taxon>
        <taxon>Campylobacterales</taxon>
        <taxon>Helicobacteraceae</taxon>
        <taxon>Helicobacter</taxon>
    </lineage>
</organism>
<reference evidence="2 3" key="1">
    <citation type="submission" date="2018-06" db="EMBL/GenBank/DDBJ databases">
        <authorList>
            <consortium name="Pathogen Informatics"/>
            <person name="Doyle S."/>
        </authorList>
    </citation>
    <scope>NUCLEOTIDE SEQUENCE [LARGE SCALE GENOMIC DNA]</scope>
    <source>
        <strain evidence="2 3">NCTC13156</strain>
    </source>
</reference>
<keyword evidence="2" id="KW-0808">Transferase</keyword>
<proteinExistence type="predicted"/>